<dbReference type="KEGG" id="mev:Metev_2328"/>
<dbReference type="AlphaFoldDB" id="D7EC18"/>
<keyword evidence="1" id="KW-1133">Transmembrane helix</keyword>
<name>D7EC18_METEZ</name>
<dbReference type="HOGENOM" id="CLU_093039_0_0_2"/>
<geneLocation type="plasmid" evidence="2 3">
    <name>pMETEV01</name>
</geneLocation>
<keyword evidence="1" id="KW-0472">Membrane</keyword>
<keyword evidence="2" id="KW-0614">Plasmid</keyword>
<evidence type="ECO:0000256" key="1">
    <source>
        <dbReference type="SAM" id="Phobius"/>
    </source>
</evidence>
<sequence>MKTIYKISICIVLSIIIIFGFLSYHNMYNRSLIHHYTYSINIATDSPLDNVTLYIPLPVMNDSSPVGQNMVDEYNDKESRWKFALVDTKHGPMISMKTDNVEPRFGLKGGGPETYTVPIVFDTMLFVERMIDTKNSIDNEPLMMPKYNLRYTGNNHYYINGDVYEYDSKIYAYYETPNDANVGITVNFDGYNEWWTGGSTSNHYHENILIDLSGPQNGWVTINCKLVTGDGTYLGILKHLLKI</sequence>
<proteinExistence type="predicted"/>
<keyword evidence="1" id="KW-0812">Transmembrane</keyword>
<feature type="transmembrane region" description="Helical" evidence="1">
    <location>
        <begin position="7"/>
        <end position="24"/>
    </location>
</feature>
<dbReference type="EMBL" id="CP002070">
    <property type="protein sequence ID" value="ADI75140.1"/>
    <property type="molecule type" value="Genomic_DNA"/>
</dbReference>
<evidence type="ECO:0000313" key="3">
    <source>
        <dbReference type="Proteomes" id="UP000000391"/>
    </source>
</evidence>
<protein>
    <submittedName>
        <fullName evidence="2">Uncharacterized protein</fullName>
    </submittedName>
</protein>
<evidence type="ECO:0000313" key="2">
    <source>
        <dbReference type="EMBL" id="ADI75140.1"/>
    </source>
</evidence>
<dbReference type="Proteomes" id="UP000000391">
    <property type="component" value="Plasmid pMETEV01"/>
</dbReference>
<accession>D7EC18</accession>
<gene>
    <name evidence="2" type="ordered locus">Metev_2328</name>
</gene>
<reference evidence="2 3" key="1">
    <citation type="submission" date="2010-06" db="EMBL/GenBank/DDBJ databases">
        <title>Complete sequence plasmid of Methanohalobium evestigatum Z-7303.</title>
        <authorList>
            <consortium name="US DOE Joint Genome Institute"/>
            <person name="Lucas S."/>
            <person name="Copeland A."/>
            <person name="Lapidus A."/>
            <person name="Cheng J.-F."/>
            <person name="Bruce D."/>
            <person name="Goodwin L."/>
            <person name="Pitluck S."/>
            <person name="Saunders E."/>
            <person name="Detter J.C."/>
            <person name="Han C."/>
            <person name="Tapia R."/>
            <person name="Land M."/>
            <person name="Hauser L."/>
            <person name="Kyrpides N."/>
            <person name="Mikhailova N."/>
            <person name="Sieprawska-Lupa M."/>
            <person name="Whitman W.B."/>
            <person name="Anderson I."/>
            <person name="Woyke T."/>
        </authorList>
    </citation>
    <scope>NUCLEOTIDE SEQUENCE [LARGE SCALE GENOMIC DNA]</scope>
    <source>
        <strain evidence="3">ATCC BAA-1072 / DSM 3721 / NBRC 107634 / OCM 161 / Z-7303</strain>
        <plasmid evidence="3">Plasmid pMETEV01</plasmid>
    </source>
</reference>
<organism evidence="2 3">
    <name type="scientific">Methanohalobium evestigatum (strain ATCC BAA-1072 / DSM 3721 / NBRC 107634 / OCM 161 / Z-7303)</name>
    <dbReference type="NCBI Taxonomy" id="644295"/>
    <lineage>
        <taxon>Archaea</taxon>
        <taxon>Methanobacteriati</taxon>
        <taxon>Methanobacteriota</taxon>
        <taxon>Stenosarchaea group</taxon>
        <taxon>Methanomicrobia</taxon>
        <taxon>Methanosarcinales</taxon>
        <taxon>Methanosarcinaceae</taxon>
        <taxon>Methanohalobium</taxon>
    </lineage>
</organism>
<keyword evidence="3" id="KW-1185">Reference proteome</keyword>